<dbReference type="Gene3D" id="1.10.730.20">
    <property type="match status" value="1"/>
</dbReference>
<protein>
    <submittedName>
        <fullName evidence="1">Uncharacterized protein</fullName>
    </submittedName>
</protein>
<name>A0A3S5CU43_9PLAT</name>
<comment type="caution">
    <text evidence="1">The sequence shown here is derived from an EMBL/GenBank/DDBJ whole genome shotgun (WGS) entry which is preliminary data.</text>
</comment>
<keyword evidence="2" id="KW-1185">Reference proteome</keyword>
<dbReference type="EMBL" id="CAAALY010254132">
    <property type="protein sequence ID" value="VEL37144.1"/>
    <property type="molecule type" value="Genomic_DNA"/>
</dbReference>
<sequence>MNNTPERLYCDPPNSPRRRATQGVFWLSVEGLKAGLAPIFAYLTEELEEAGHMQQARARSVPSGYRVTSILFKIPQSHMSPFGLRCKMSSVHGPKHTETYRRLRALRFTLLRARRIVYAKLLMQPCSYVKP</sequence>
<dbReference type="OrthoDB" id="10264412at2759"/>
<evidence type="ECO:0000313" key="1">
    <source>
        <dbReference type="EMBL" id="VEL37144.1"/>
    </source>
</evidence>
<accession>A0A3S5CU43</accession>
<reference evidence="1" key="1">
    <citation type="submission" date="2018-11" db="EMBL/GenBank/DDBJ databases">
        <authorList>
            <consortium name="Pathogen Informatics"/>
        </authorList>
    </citation>
    <scope>NUCLEOTIDE SEQUENCE</scope>
</reference>
<dbReference type="Proteomes" id="UP000784294">
    <property type="component" value="Unassembled WGS sequence"/>
</dbReference>
<proteinExistence type="predicted"/>
<gene>
    <name evidence="1" type="ORF">PXEA_LOCUS30584</name>
</gene>
<organism evidence="1 2">
    <name type="scientific">Protopolystoma xenopodis</name>
    <dbReference type="NCBI Taxonomy" id="117903"/>
    <lineage>
        <taxon>Eukaryota</taxon>
        <taxon>Metazoa</taxon>
        <taxon>Spiralia</taxon>
        <taxon>Lophotrochozoa</taxon>
        <taxon>Platyhelminthes</taxon>
        <taxon>Monogenea</taxon>
        <taxon>Polyopisthocotylea</taxon>
        <taxon>Polystomatidea</taxon>
        <taxon>Polystomatidae</taxon>
        <taxon>Protopolystoma</taxon>
    </lineage>
</organism>
<evidence type="ECO:0000313" key="2">
    <source>
        <dbReference type="Proteomes" id="UP000784294"/>
    </source>
</evidence>
<dbReference type="AlphaFoldDB" id="A0A3S5CU43"/>